<evidence type="ECO:0000313" key="2">
    <source>
        <dbReference type="EMBL" id="PKW25687.1"/>
    </source>
</evidence>
<dbReference type="Proteomes" id="UP000233781">
    <property type="component" value="Unassembled WGS sequence"/>
</dbReference>
<proteinExistence type="predicted"/>
<reference evidence="2 3" key="1">
    <citation type="submission" date="2017-12" db="EMBL/GenBank/DDBJ databases">
        <title>Sequencing the genomes of 1000 Actinobacteria strains.</title>
        <authorList>
            <person name="Klenk H.-P."/>
        </authorList>
    </citation>
    <scope>NUCLEOTIDE SEQUENCE [LARGE SCALE GENOMIC DNA]</scope>
    <source>
        <strain evidence="2 3">DSM 12806</strain>
    </source>
</reference>
<keyword evidence="3" id="KW-1185">Reference proteome</keyword>
<dbReference type="RefSeq" id="WP_101394371.1">
    <property type="nucleotide sequence ID" value="NZ_PJNE01000001.1"/>
</dbReference>
<evidence type="ECO:0000313" key="3">
    <source>
        <dbReference type="Proteomes" id="UP000233781"/>
    </source>
</evidence>
<name>A0A2N3YFQ3_9MICO</name>
<protein>
    <submittedName>
        <fullName evidence="2">Uncharacterized protein DUF4192</fullName>
    </submittedName>
</protein>
<organism evidence="2 3">
    <name type="scientific">Phycicoccus duodecadis</name>
    <dbReference type="NCBI Taxonomy" id="173053"/>
    <lineage>
        <taxon>Bacteria</taxon>
        <taxon>Bacillati</taxon>
        <taxon>Actinomycetota</taxon>
        <taxon>Actinomycetes</taxon>
        <taxon>Micrococcales</taxon>
        <taxon>Intrasporangiaceae</taxon>
        <taxon>Phycicoccus</taxon>
    </lineage>
</organism>
<dbReference type="OrthoDB" id="4954868at2"/>
<accession>A0A2N3YFQ3</accession>
<dbReference type="InterPro" id="IPR025447">
    <property type="entry name" value="DUF4192"/>
</dbReference>
<dbReference type="Pfam" id="PF13830">
    <property type="entry name" value="DUF4192"/>
    <property type="match status" value="1"/>
</dbReference>
<comment type="caution">
    <text evidence="2">The sequence shown here is derived from an EMBL/GenBank/DDBJ whole genome shotgun (WGS) entry which is preliminary data.</text>
</comment>
<evidence type="ECO:0000256" key="1">
    <source>
        <dbReference type="SAM" id="MobiDB-lite"/>
    </source>
</evidence>
<dbReference type="EMBL" id="PJNE01000001">
    <property type="protein sequence ID" value="PKW25687.1"/>
    <property type="molecule type" value="Genomic_DNA"/>
</dbReference>
<sequence>MTAPIRLRDPGDVLATLPYQLGYHPRRSAVVVALQQGRIAGVVRCDLPPPDIPPGSFVGGVVQPLVREGMRRVLVLGYEDEPDESEPFLRALVEGLEREGVVVAEVYVMRDGRRYSPTCSGACCPLEGVPVPAAADVPAVADLVALGSAPLASREAVDRVVDPPPGTAWRAGGVRGGPRGSRQARRCGVRAWAALLGPTADGPRPVEGSAAWSNEVRVAAGALADIQLRDALIAWMAPGLLPRHELDPPVVALLERMMPRWAGAGSWRADSGDPGEQRRMLDLLLGVCRGVPDDRPGEAAAVCTTAAQVAWSLGDGALARAALDRAVRLEPGYRLAVLLGRMVDAGLRPAARRLTAVPEERAG</sequence>
<gene>
    <name evidence="2" type="ORF">ATL31_0485</name>
</gene>
<feature type="region of interest" description="Disordered" evidence="1">
    <location>
        <begin position="157"/>
        <end position="183"/>
    </location>
</feature>
<dbReference type="AlphaFoldDB" id="A0A2N3YFQ3"/>